<dbReference type="Proteomes" id="UP000294902">
    <property type="component" value="Unassembled WGS sequence"/>
</dbReference>
<evidence type="ECO:0000313" key="1">
    <source>
        <dbReference type="EMBL" id="TCT16035.1"/>
    </source>
</evidence>
<sequence>MEQEKRYIINPFKIDIAPMKRLLLVNFEKDPDMIYIGFEPQVFEDNIHGKGHLVIGWRQDGKVDIYHQPSLKLDPEKYDIVGKGLANMVESELLGASYEVNDCGVQAYYEFKDINSRNIIIKIKENNPKKRKPFGLLAPMGDAAENPSAMPLVLLHDFYFVRKKHTEIEININGKLHKSDELPLPIDGTNMLFSRYSPKPLIATLNPAIDDEVKPLEVKSKQNQIKCGEYDFELEWINDQPTIKGITRNNTIYPITLLFKEAFPSIQALENNTILKGSFEIEGHPSTGRIGGHYTLEKKNDIVKIIMIPSKGWAPKSTKFSLLFIYTAAKIFKKWPKTYEWTAHIQEREKKAYYMQSGWKRINRYTPTTNRDVEKG</sequence>
<protein>
    <submittedName>
        <fullName evidence="1">Uncharacterized protein</fullName>
    </submittedName>
</protein>
<organism evidence="1 2">
    <name type="scientific">Natranaerovirga pectinivora</name>
    <dbReference type="NCBI Taxonomy" id="682400"/>
    <lineage>
        <taxon>Bacteria</taxon>
        <taxon>Bacillati</taxon>
        <taxon>Bacillota</taxon>
        <taxon>Clostridia</taxon>
        <taxon>Lachnospirales</taxon>
        <taxon>Natranaerovirgaceae</taxon>
        <taxon>Natranaerovirga</taxon>
    </lineage>
</organism>
<accession>A0A4R3MM86</accession>
<reference evidence="1 2" key="1">
    <citation type="submission" date="2019-03" db="EMBL/GenBank/DDBJ databases">
        <title>Genomic Encyclopedia of Type Strains, Phase IV (KMG-IV): sequencing the most valuable type-strain genomes for metagenomic binning, comparative biology and taxonomic classification.</title>
        <authorList>
            <person name="Goeker M."/>
        </authorList>
    </citation>
    <scope>NUCLEOTIDE SEQUENCE [LARGE SCALE GENOMIC DNA]</scope>
    <source>
        <strain evidence="1 2">DSM 24629</strain>
    </source>
</reference>
<keyword evidence="2" id="KW-1185">Reference proteome</keyword>
<dbReference type="EMBL" id="SMAL01000002">
    <property type="protein sequence ID" value="TCT16035.1"/>
    <property type="molecule type" value="Genomic_DNA"/>
</dbReference>
<dbReference type="RefSeq" id="WP_165878454.1">
    <property type="nucleotide sequence ID" value="NZ_SMAL01000002.1"/>
</dbReference>
<proteinExistence type="predicted"/>
<dbReference type="AlphaFoldDB" id="A0A4R3MM86"/>
<comment type="caution">
    <text evidence="1">The sequence shown here is derived from an EMBL/GenBank/DDBJ whole genome shotgun (WGS) entry which is preliminary data.</text>
</comment>
<gene>
    <name evidence="1" type="ORF">EDC18_10249</name>
</gene>
<evidence type="ECO:0000313" key="2">
    <source>
        <dbReference type="Proteomes" id="UP000294902"/>
    </source>
</evidence>
<name>A0A4R3MM86_9FIRM</name>